<dbReference type="OrthoDB" id="6431778at2759"/>
<name>A0A8X6MNA7_NEPPI</name>
<evidence type="ECO:0000313" key="1">
    <source>
        <dbReference type="EMBL" id="GFS69409.1"/>
    </source>
</evidence>
<accession>A0A8X6MNA7</accession>
<keyword evidence="2" id="KW-1185">Reference proteome</keyword>
<comment type="caution">
    <text evidence="1">The sequence shown here is derived from an EMBL/GenBank/DDBJ whole genome shotgun (WGS) entry which is preliminary data.</text>
</comment>
<organism evidence="1 2">
    <name type="scientific">Nephila pilipes</name>
    <name type="common">Giant wood spider</name>
    <name type="synonym">Nephila maculata</name>
    <dbReference type="NCBI Taxonomy" id="299642"/>
    <lineage>
        <taxon>Eukaryota</taxon>
        <taxon>Metazoa</taxon>
        <taxon>Ecdysozoa</taxon>
        <taxon>Arthropoda</taxon>
        <taxon>Chelicerata</taxon>
        <taxon>Arachnida</taxon>
        <taxon>Araneae</taxon>
        <taxon>Araneomorphae</taxon>
        <taxon>Entelegynae</taxon>
        <taxon>Araneoidea</taxon>
        <taxon>Nephilidae</taxon>
        <taxon>Nephila</taxon>
    </lineage>
</organism>
<proteinExistence type="predicted"/>
<protein>
    <recommendedName>
        <fullName evidence="3">Mos1 transposase HTH domain-containing protein</fullName>
    </recommendedName>
</protein>
<sequence length="125" mass="14605">MKRLTSVRLRFFQRWVGGIVSVHGRVRTVTKTNGSVTLSRSVLFASWHQSELIRSCIKSSNMSRVWESTMSERTARYWFQKFRLGDLSFWDEPRNGRPHVLDDEALQATIQEDSCITMWCTCKTV</sequence>
<evidence type="ECO:0000313" key="2">
    <source>
        <dbReference type="Proteomes" id="UP000887013"/>
    </source>
</evidence>
<dbReference type="Proteomes" id="UP000887013">
    <property type="component" value="Unassembled WGS sequence"/>
</dbReference>
<dbReference type="EMBL" id="BMAW01000532">
    <property type="protein sequence ID" value="GFS69409.1"/>
    <property type="molecule type" value="Genomic_DNA"/>
</dbReference>
<gene>
    <name evidence="1" type="ORF">NPIL_619381</name>
</gene>
<reference evidence="1" key="1">
    <citation type="submission" date="2020-08" db="EMBL/GenBank/DDBJ databases">
        <title>Multicomponent nature underlies the extraordinary mechanical properties of spider dragline silk.</title>
        <authorList>
            <person name="Kono N."/>
            <person name="Nakamura H."/>
            <person name="Mori M."/>
            <person name="Yoshida Y."/>
            <person name="Ohtoshi R."/>
            <person name="Malay A.D."/>
            <person name="Moran D.A.P."/>
            <person name="Tomita M."/>
            <person name="Numata K."/>
            <person name="Arakawa K."/>
        </authorList>
    </citation>
    <scope>NUCLEOTIDE SEQUENCE</scope>
</reference>
<evidence type="ECO:0008006" key="3">
    <source>
        <dbReference type="Google" id="ProtNLM"/>
    </source>
</evidence>
<dbReference type="AlphaFoldDB" id="A0A8X6MNA7"/>